<evidence type="ECO:0000313" key="24">
    <source>
        <dbReference type="Ensembl" id="ENSGMOP00000039243.1"/>
    </source>
</evidence>
<evidence type="ECO:0000256" key="20">
    <source>
        <dbReference type="PIRSR" id="PIRSR621190-2"/>
    </source>
</evidence>
<keyword evidence="13" id="KW-0177">Collagen degradation</keyword>
<feature type="binding site" evidence="20">
    <location>
        <position position="201"/>
    </location>
    <ligand>
        <name>Ca(2+)</name>
        <dbReference type="ChEBI" id="CHEBI:29108"/>
        <label>2</label>
    </ligand>
</feature>
<comment type="cofactor">
    <cofactor evidence="20">
        <name>Ca(2+)</name>
        <dbReference type="ChEBI" id="CHEBI:29108"/>
    </cofactor>
    <text evidence="20">Can bind about 5 Ca(2+) ions per subunit.</text>
</comment>
<evidence type="ECO:0000256" key="13">
    <source>
        <dbReference type="ARBA" id="ARBA00023105"/>
    </source>
</evidence>
<dbReference type="Gene3D" id="2.110.10.10">
    <property type="entry name" value="Hemopexin-like domain"/>
    <property type="match status" value="1"/>
</dbReference>
<feature type="binding site" evidence="20">
    <location>
        <position position="182"/>
    </location>
    <ligand>
        <name>Ca(2+)</name>
        <dbReference type="ChEBI" id="CHEBI:29108"/>
        <label>3</label>
    </ligand>
</feature>
<sequence length="455" mass="51811">MRSLNLCIFLSLTAAVVYSLPLDRDQPPQQITHKDEEFAESYLKSFFNLTKEHERSFGRQGVNPMAEKLRDMQRFFGLNITGSVDADTMQMMKKARCGVPDTQVAPFSTSGGDLKWQTTALTYRILNYTPDMSRAEVDDSVEKALNVWARVTPLTFRRMERGTADIMISFARRSHGDSYPFDGPQGTLAHAFAPSTGIGGDAHFDEDEDFTYRSTSGYVLFLVAAHEFGHSLGLGHSRDPGALMYPNYIYKNPDTFQLPLDDVNGIQSLYGSLTYLTLRGEMLFFKGSFFWRKHPQNPRARQSLISSFWPNAPEKVDAAFESHQTDQVYLFKGRQVWAFSGYDMVSGFPRNIDYFGLPRNVNKINAALYDTDTRRTLFFVGDQYYSYDEARRTMDAGFPKSIETLLPGHTSKVTAGFQYRGYTYIYSGSNMLEYSLRTGKLIRVLRNDYFLPCAN</sequence>
<dbReference type="GeneTree" id="ENSGT00940000154907"/>
<feature type="binding site" evidence="19">
    <location>
        <position position="236"/>
    </location>
    <ligand>
        <name>Zn(2+)</name>
        <dbReference type="ChEBI" id="CHEBI:29105"/>
        <label>2</label>
        <note>catalytic</note>
    </ligand>
</feature>
<evidence type="ECO:0000256" key="12">
    <source>
        <dbReference type="ARBA" id="ARBA00023049"/>
    </source>
</evidence>
<evidence type="ECO:0000256" key="15">
    <source>
        <dbReference type="ARBA" id="ARBA00023157"/>
    </source>
</evidence>
<feature type="binding site" evidence="20">
    <location>
        <position position="177"/>
    </location>
    <ligand>
        <name>Zn(2+)</name>
        <dbReference type="ChEBI" id="CHEBI:29105"/>
        <label>1</label>
    </ligand>
</feature>
<dbReference type="GO" id="GO:0008270">
    <property type="term" value="F:zinc ion binding"/>
    <property type="evidence" value="ECO:0007669"/>
    <property type="project" value="InterPro"/>
</dbReference>
<organism evidence="24 25">
    <name type="scientific">Gadus morhua</name>
    <name type="common">Atlantic cod</name>
    <dbReference type="NCBI Taxonomy" id="8049"/>
    <lineage>
        <taxon>Eukaryota</taxon>
        <taxon>Metazoa</taxon>
        <taxon>Chordata</taxon>
        <taxon>Craniata</taxon>
        <taxon>Vertebrata</taxon>
        <taxon>Euteleostomi</taxon>
        <taxon>Actinopterygii</taxon>
        <taxon>Neopterygii</taxon>
        <taxon>Teleostei</taxon>
        <taxon>Neoteleostei</taxon>
        <taxon>Acanthomorphata</taxon>
        <taxon>Zeiogadaria</taxon>
        <taxon>Gadariae</taxon>
        <taxon>Gadiformes</taxon>
        <taxon>Gadoidei</taxon>
        <taxon>Gadidae</taxon>
        <taxon>Gadus</taxon>
    </lineage>
</organism>
<keyword evidence="12" id="KW-0482">Metalloprotease</keyword>
<keyword evidence="3" id="KW-0964">Secreted</keyword>
<keyword evidence="8" id="KW-0677">Repeat</keyword>
<evidence type="ECO:0000256" key="7">
    <source>
        <dbReference type="ARBA" id="ARBA00022729"/>
    </source>
</evidence>
<feature type="repeat" description="Hemopexin" evidence="21">
    <location>
        <begin position="313"/>
        <end position="359"/>
    </location>
</feature>
<dbReference type="PIRSF" id="PIRSF001191">
    <property type="entry name" value="Peptidase_M10A_matrix"/>
    <property type="match status" value="1"/>
</dbReference>
<evidence type="ECO:0000256" key="5">
    <source>
        <dbReference type="ARBA" id="ARBA00022670"/>
    </source>
</evidence>
<feature type="binding site" evidence="20">
    <location>
        <position position="199"/>
    </location>
    <ligand>
        <name>Ca(2+)</name>
        <dbReference type="ChEBI" id="CHEBI:29108"/>
        <label>2</label>
    </ligand>
</feature>
<dbReference type="PROSITE" id="PS00024">
    <property type="entry name" value="HEMOPEXIN"/>
    <property type="match status" value="1"/>
</dbReference>
<reference evidence="24" key="1">
    <citation type="submission" date="2025-08" db="UniProtKB">
        <authorList>
            <consortium name="Ensembl"/>
        </authorList>
    </citation>
    <scope>IDENTIFICATION</scope>
</reference>
<feature type="binding site" evidence="19">
    <location>
        <position position="226"/>
    </location>
    <ligand>
        <name>Zn(2+)</name>
        <dbReference type="ChEBI" id="CHEBI:29105"/>
        <label>2</label>
        <note>catalytic</note>
    </ligand>
</feature>
<evidence type="ECO:0000256" key="19">
    <source>
        <dbReference type="PIRSR" id="PIRSR001191-2"/>
    </source>
</evidence>
<feature type="binding site" evidence="20">
    <location>
        <position position="367"/>
    </location>
    <ligand>
        <name>Ca(2+)</name>
        <dbReference type="ChEBI" id="CHEBI:29108"/>
        <label>5</label>
    </ligand>
</feature>
<dbReference type="PANTHER" id="PTHR10201">
    <property type="entry name" value="MATRIX METALLOPROTEINASE"/>
    <property type="match status" value="1"/>
</dbReference>
<dbReference type="EC" id="3.4.24.7" evidence="17"/>
<keyword evidence="25" id="KW-1185">Reference proteome</keyword>
<feature type="repeat" description="Hemopexin" evidence="21">
    <location>
        <begin position="361"/>
        <end position="409"/>
    </location>
</feature>
<dbReference type="SUPFAM" id="SSF47090">
    <property type="entry name" value="PGBD-like"/>
    <property type="match status" value="1"/>
</dbReference>
<keyword evidence="15" id="KW-1015">Disulfide bond</keyword>
<dbReference type="Pfam" id="PF00413">
    <property type="entry name" value="Peptidase_M10"/>
    <property type="match status" value="1"/>
</dbReference>
<dbReference type="SUPFAM" id="SSF55486">
    <property type="entry name" value="Metalloproteases ('zincins'), catalytic domain"/>
    <property type="match status" value="1"/>
</dbReference>
<keyword evidence="5" id="KW-0645">Protease</keyword>
<feature type="binding site" evidence="20">
    <location>
        <position position="317"/>
    </location>
    <ligand>
        <name>Ca(2+)</name>
        <dbReference type="ChEBI" id="CHEBI:29108"/>
        <label>4</label>
    </ligand>
</feature>
<comment type="similarity">
    <text evidence="2">Belongs to the peptidase M10A family.</text>
</comment>
<keyword evidence="9" id="KW-0378">Hydrolase</keyword>
<keyword evidence="10 19" id="KW-0862">Zinc</keyword>
<dbReference type="Pfam" id="PF00045">
    <property type="entry name" value="Hemopexin"/>
    <property type="match status" value="3"/>
</dbReference>
<evidence type="ECO:0000256" key="8">
    <source>
        <dbReference type="ARBA" id="ARBA00022737"/>
    </source>
</evidence>
<dbReference type="InterPro" id="IPR024079">
    <property type="entry name" value="MetalloPept_cat_dom_sf"/>
</dbReference>
<evidence type="ECO:0000256" key="4">
    <source>
        <dbReference type="ARBA" id="ARBA00022530"/>
    </source>
</evidence>
<comment type="subcellular location">
    <subcellularLocation>
        <location evidence="1">Secreted</location>
        <location evidence="1">Extracellular space</location>
        <location evidence="1">Extracellular matrix</location>
    </subcellularLocation>
</comment>
<dbReference type="CDD" id="cd00094">
    <property type="entry name" value="HX"/>
    <property type="match status" value="1"/>
</dbReference>
<evidence type="ECO:0000256" key="18">
    <source>
        <dbReference type="PIRSR" id="PIRSR001191-1"/>
    </source>
</evidence>
<evidence type="ECO:0000256" key="2">
    <source>
        <dbReference type="ARBA" id="ARBA00010370"/>
    </source>
</evidence>
<feature type="binding site" evidence="20">
    <location>
        <position position="208"/>
    </location>
    <ligand>
        <name>Ca(2+)</name>
        <dbReference type="ChEBI" id="CHEBI:29108"/>
        <label>1</label>
    </ligand>
</feature>
<keyword evidence="11 20" id="KW-0106">Calcium</keyword>
<dbReference type="GO" id="GO:0004222">
    <property type="term" value="F:metalloendopeptidase activity"/>
    <property type="evidence" value="ECO:0007669"/>
    <property type="project" value="UniProtKB-EC"/>
</dbReference>
<feature type="binding site" evidence="20">
    <location>
        <position position="183"/>
    </location>
    <ligand>
        <name>Ca(2+)</name>
        <dbReference type="ChEBI" id="CHEBI:29108"/>
        <label>3</label>
    </ligand>
</feature>
<evidence type="ECO:0000256" key="6">
    <source>
        <dbReference type="ARBA" id="ARBA00022723"/>
    </source>
</evidence>
<feature type="binding site" evidence="20">
    <location>
        <position position="208"/>
    </location>
    <ligand>
        <name>Ca(2+)</name>
        <dbReference type="ChEBI" id="CHEBI:29108"/>
        <label>3</label>
    </ligand>
</feature>
<comment type="cofactor">
    <cofactor evidence="20">
        <name>Zn(2+)</name>
        <dbReference type="ChEBI" id="CHEBI:29105"/>
    </cofactor>
    <text evidence="20">Binds 2 Zn(2+) ions per subunit.</text>
</comment>
<feature type="repeat" description="Hemopexin" evidence="21">
    <location>
        <begin position="263"/>
        <end position="312"/>
    </location>
</feature>
<dbReference type="InterPro" id="IPR006026">
    <property type="entry name" value="Peptidase_Metallo"/>
</dbReference>
<dbReference type="Ensembl" id="ENSGMOT00000025933.1">
    <property type="protein sequence ID" value="ENSGMOP00000039243.1"/>
    <property type="gene ID" value="ENSGMOG00000025911.1"/>
</dbReference>
<keyword evidence="7 22" id="KW-0732">Signal</keyword>
<comment type="catalytic activity">
    <reaction evidence="16">
        <text>Cleavage of the triple helix of collagen at about three-quarters of the length of the molecule from the N-terminus, at 775-Gly-|-Ile-776 in the alpha1(I) chain. Cleaves synthetic substrates and alpha-macroglobulins at bonds where P1' is a hydrophobic residue.</text>
        <dbReference type="EC" id="3.4.24.7"/>
    </reaction>
</comment>
<feature type="binding site" evidence="20">
    <location>
        <position position="190"/>
    </location>
    <ligand>
        <name>Zn(2+)</name>
        <dbReference type="ChEBI" id="CHEBI:29105"/>
        <label>1</label>
    </ligand>
</feature>
<dbReference type="InterPro" id="IPR002477">
    <property type="entry name" value="Peptidoglycan-bd-like"/>
</dbReference>
<dbReference type="GO" id="GO:0006508">
    <property type="term" value="P:proteolysis"/>
    <property type="evidence" value="ECO:0007669"/>
    <property type="project" value="UniProtKB-KW"/>
</dbReference>
<evidence type="ECO:0000259" key="23">
    <source>
        <dbReference type="SMART" id="SM00235"/>
    </source>
</evidence>
<dbReference type="CDD" id="cd04278">
    <property type="entry name" value="ZnMc_MMP"/>
    <property type="match status" value="1"/>
</dbReference>
<dbReference type="SMART" id="SM00120">
    <property type="entry name" value="HX"/>
    <property type="match status" value="4"/>
</dbReference>
<dbReference type="PROSITE" id="PS51642">
    <property type="entry name" value="HEMOPEXIN_2"/>
    <property type="match status" value="3"/>
</dbReference>
<dbReference type="GO" id="GO:0030198">
    <property type="term" value="P:extracellular matrix organization"/>
    <property type="evidence" value="ECO:0007669"/>
    <property type="project" value="TreeGrafter"/>
</dbReference>
<feature type="signal peptide" evidence="22">
    <location>
        <begin position="1"/>
        <end position="19"/>
    </location>
</feature>
<feature type="binding site" evidence="20">
    <location>
        <position position="244"/>
    </location>
    <ligand>
        <name>Zn(2+)</name>
        <dbReference type="ChEBI" id="CHEBI:29105"/>
        <label>2</label>
        <note>catalytic</note>
    </ligand>
</feature>
<dbReference type="GO" id="GO:0030574">
    <property type="term" value="P:collagen catabolic process"/>
    <property type="evidence" value="ECO:0007669"/>
    <property type="project" value="UniProtKB-KW"/>
</dbReference>
<evidence type="ECO:0000256" key="11">
    <source>
        <dbReference type="ARBA" id="ARBA00022837"/>
    </source>
</evidence>
<keyword evidence="4" id="KW-0272">Extracellular matrix</keyword>
<evidence type="ECO:0000256" key="16">
    <source>
        <dbReference type="ARBA" id="ARBA00036005"/>
    </source>
</evidence>
<feature type="chain" id="PRO_5046057156" description="interstitial collagenase" evidence="22">
    <location>
        <begin position="20"/>
        <end position="455"/>
    </location>
</feature>
<feature type="binding site" evidence="20">
    <location>
        <position position="165"/>
    </location>
    <ligand>
        <name>Ca(2+)</name>
        <dbReference type="ChEBI" id="CHEBI:29108"/>
        <label>2</label>
    </ligand>
</feature>
<evidence type="ECO:0000256" key="14">
    <source>
        <dbReference type="ARBA" id="ARBA00023145"/>
    </source>
</evidence>
<evidence type="ECO:0000256" key="22">
    <source>
        <dbReference type="SAM" id="SignalP"/>
    </source>
</evidence>
<gene>
    <name evidence="24" type="primary">LOC115547826</name>
</gene>
<dbReference type="SMART" id="SM00235">
    <property type="entry name" value="ZnMc"/>
    <property type="match status" value="1"/>
</dbReference>
<dbReference type="Gene3D" id="3.40.390.10">
    <property type="entry name" value="Collagenase (Catalytic Domain)"/>
    <property type="match status" value="1"/>
</dbReference>
<keyword evidence="14" id="KW-0865">Zymogen</keyword>
<evidence type="ECO:0000256" key="9">
    <source>
        <dbReference type="ARBA" id="ARBA00022801"/>
    </source>
</evidence>
<dbReference type="Pfam" id="PF01471">
    <property type="entry name" value="PG_binding_1"/>
    <property type="match status" value="1"/>
</dbReference>
<dbReference type="InterPro" id="IPR036365">
    <property type="entry name" value="PGBD-like_sf"/>
</dbReference>
<dbReference type="InterPro" id="IPR001818">
    <property type="entry name" value="Pept_M10_metallopeptidase"/>
</dbReference>
<feature type="binding site" description="in inhibited form" evidence="20">
    <location>
        <position position="97"/>
    </location>
    <ligand>
        <name>Zn(2+)</name>
        <dbReference type="ChEBI" id="CHEBI:29105"/>
        <label>2</label>
        <note>catalytic</note>
    </ligand>
</feature>
<name>A0A8C5B013_GADMO</name>
<dbReference type="InterPro" id="IPR018487">
    <property type="entry name" value="Hemopexin-like_repeat"/>
</dbReference>
<evidence type="ECO:0000256" key="17">
    <source>
        <dbReference type="ARBA" id="ARBA00038924"/>
    </source>
</evidence>
<dbReference type="InterPro" id="IPR033739">
    <property type="entry name" value="M10A_MMP"/>
</dbReference>
<feature type="binding site" evidence="19">
    <location>
        <position position="230"/>
    </location>
    <ligand>
        <name>Zn(2+)</name>
        <dbReference type="ChEBI" id="CHEBI:29105"/>
        <label>2</label>
        <note>catalytic</note>
    </ligand>
</feature>
<dbReference type="GO" id="GO:0031012">
    <property type="term" value="C:extracellular matrix"/>
    <property type="evidence" value="ECO:0007669"/>
    <property type="project" value="InterPro"/>
</dbReference>
<dbReference type="PANTHER" id="PTHR10201:SF151">
    <property type="entry name" value="INTERSTITIAL COLLAGENASE"/>
    <property type="match status" value="1"/>
</dbReference>
<dbReference type="Proteomes" id="UP000694546">
    <property type="component" value="Chromosome 7"/>
</dbReference>
<evidence type="ECO:0000256" key="21">
    <source>
        <dbReference type="PROSITE-ProRule" id="PRU01011"/>
    </source>
</evidence>
<feature type="binding site" evidence="20">
    <location>
        <position position="203"/>
    </location>
    <ligand>
        <name>Zn(2+)</name>
        <dbReference type="ChEBI" id="CHEBI:29105"/>
        <label>1</label>
    </ligand>
</feature>
<dbReference type="PRINTS" id="PR00138">
    <property type="entry name" value="MATRIXIN"/>
</dbReference>
<evidence type="ECO:0000256" key="10">
    <source>
        <dbReference type="ARBA" id="ARBA00022833"/>
    </source>
</evidence>
<evidence type="ECO:0000256" key="1">
    <source>
        <dbReference type="ARBA" id="ARBA00004498"/>
    </source>
</evidence>
<dbReference type="AlphaFoldDB" id="A0A8C5B013"/>
<evidence type="ECO:0000313" key="25">
    <source>
        <dbReference type="Proteomes" id="UP000694546"/>
    </source>
</evidence>
<dbReference type="InterPro" id="IPR018486">
    <property type="entry name" value="Hemopexin_CS"/>
</dbReference>
<dbReference type="InterPro" id="IPR000585">
    <property type="entry name" value="Hemopexin-like_dom"/>
</dbReference>
<feature type="binding site" evidence="20">
    <location>
        <position position="175"/>
    </location>
    <ligand>
        <name>Zn(2+)</name>
        <dbReference type="ChEBI" id="CHEBI:29105"/>
        <label>1</label>
    </ligand>
</feature>
<feature type="binding site" evidence="20">
    <location>
        <position position="319"/>
    </location>
    <ligand>
        <name>Ca(2+)</name>
        <dbReference type="ChEBI" id="CHEBI:29108"/>
        <label>5</label>
    </ligand>
</feature>
<evidence type="ECO:0000256" key="3">
    <source>
        <dbReference type="ARBA" id="ARBA00022525"/>
    </source>
</evidence>
<accession>A0A8C5B013</accession>
<keyword evidence="6 19" id="KW-0479">Metal-binding</keyword>
<feature type="domain" description="Peptidase metallopeptidase" evidence="23">
    <location>
        <begin position="112"/>
        <end position="272"/>
    </location>
</feature>
<dbReference type="InterPro" id="IPR036375">
    <property type="entry name" value="Hemopexin-like_dom_sf"/>
</dbReference>
<proteinExistence type="inferred from homology"/>
<dbReference type="SUPFAM" id="SSF50923">
    <property type="entry name" value="Hemopexin-like domain"/>
    <property type="match status" value="1"/>
</dbReference>
<feature type="binding site" evidence="20">
    <location>
        <position position="131"/>
    </location>
    <ligand>
        <name>Ca(2+)</name>
        <dbReference type="ChEBI" id="CHEBI:29108"/>
        <label>1</label>
    </ligand>
</feature>
<protein>
    <recommendedName>
        <fullName evidence="17">interstitial collagenase</fullName>
        <ecNumber evidence="17">3.4.24.7</ecNumber>
    </recommendedName>
</protein>
<reference evidence="24" key="2">
    <citation type="submission" date="2025-09" db="UniProtKB">
        <authorList>
            <consortium name="Ensembl"/>
        </authorList>
    </citation>
    <scope>IDENTIFICATION</scope>
</reference>
<dbReference type="InterPro" id="IPR021190">
    <property type="entry name" value="Pept_M10A"/>
</dbReference>
<feature type="binding site" evidence="20">
    <location>
        <position position="205"/>
    </location>
    <ligand>
        <name>Ca(2+)</name>
        <dbReference type="ChEBI" id="CHEBI:29108"/>
        <label>3</label>
    </ligand>
</feature>
<feature type="active site" evidence="18">
    <location>
        <position position="227"/>
    </location>
</feature>